<comment type="similarity">
    <text evidence="2">Belongs to the bacterial solute-binding protein 5 family.</text>
</comment>
<evidence type="ECO:0000313" key="6">
    <source>
        <dbReference type="Proteomes" id="UP000030826"/>
    </source>
</evidence>
<evidence type="ECO:0000256" key="3">
    <source>
        <dbReference type="ARBA" id="ARBA00022729"/>
    </source>
</evidence>
<dbReference type="OrthoDB" id="9803988at2"/>
<dbReference type="PIRSF" id="PIRSF002741">
    <property type="entry name" value="MppA"/>
    <property type="match status" value="1"/>
</dbReference>
<dbReference type="PROSITE" id="PS51318">
    <property type="entry name" value="TAT"/>
    <property type="match status" value="1"/>
</dbReference>
<comment type="caution">
    <text evidence="5">The sequence shown here is derived from an EMBL/GenBank/DDBJ whole genome shotgun (WGS) entry which is preliminary data.</text>
</comment>
<comment type="subcellular location">
    <subcellularLocation>
        <location evidence="1">Periplasm</location>
    </subcellularLocation>
</comment>
<dbReference type="InterPro" id="IPR030678">
    <property type="entry name" value="Peptide/Ni-bd"/>
</dbReference>
<dbReference type="Proteomes" id="UP000030826">
    <property type="component" value="Unassembled WGS sequence"/>
</dbReference>
<dbReference type="GO" id="GO:1904680">
    <property type="term" value="F:peptide transmembrane transporter activity"/>
    <property type="evidence" value="ECO:0007669"/>
    <property type="project" value="TreeGrafter"/>
</dbReference>
<evidence type="ECO:0000259" key="4">
    <source>
        <dbReference type="Pfam" id="PF00496"/>
    </source>
</evidence>
<dbReference type="GO" id="GO:0042884">
    <property type="term" value="P:microcin transport"/>
    <property type="evidence" value="ECO:0007669"/>
    <property type="project" value="TreeGrafter"/>
</dbReference>
<dbReference type="InterPro" id="IPR006311">
    <property type="entry name" value="TAT_signal"/>
</dbReference>
<gene>
    <name evidence="5" type="ORF">LA66_04490</name>
</gene>
<feature type="domain" description="Solute-binding protein family 5" evidence="4">
    <location>
        <begin position="121"/>
        <end position="527"/>
    </location>
</feature>
<organism evidence="5 6">
    <name type="scientific">Aureimonas altamirensis</name>
    <dbReference type="NCBI Taxonomy" id="370622"/>
    <lineage>
        <taxon>Bacteria</taxon>
        <taxon>Pseudomonadati</taxon>
        <taxon>Pseudomonadota</taxon>
        <taxon>Alphaproteobacteria</taxon>
        <taxon>Hyphomicrobiales</taxon>
        <taxon>Aurantimonadaceae</taxon>
        <taxon>Aureimonas</taxon>
    </lineage>
</organism>
<accession>A0A0B1Q4V5</accession>
<dbReference type="STRING" id="370622.LA66_04490"/>
<sequence>MTGVWLSRRRFGQILAGAAGAAAFPRLSFADNPVDKPLHGLSAFGDLKYAQGFTSFDYANADAPVGGRMVLSVPSWLFNQAPDTFDTLNTFVLQGNAPPRMEKLYDTLMVSALDEPDSIYCALAESVTMSADGNSFTFRLRPEARFSTGEPVTARDVAFTYDLMKREGHPSLMILLSEVDSVEAGDAQTVTIRFSGRQTVPAALGAMSGIPILSAAFLEGKDFTRTGMQEIPGSGNYRVGRFEPGRFIEYERRDDYWGWEQPFAKGLDNFQTLRIEFFRDRQAALQAFKKGDITCRQEFTTKAWATEYDIPAVADGRIVKREFPTDKRPKFQCWAFNQRRAQFADPRVRRAINLCFDFEWTNANLMFGLRTHSNSCFQGSEFVATGVPGPDELAFLEPLRADLPPEVFGEVWVQPVSDGSGFDRTMLREASKLIADAGFRRDGDRLVNADGVVLAVEYMINDPEQTRVYGKMIENMRRVGIRADFRLVDAAQYQARQNRFEFDMMLSAFSLGATPTPESLRIFFGSGMKDAQGGYNFPGMASPAVDALIERTGTARSRDELVTIMRCIDRVLRARLDWVPNITSDVNHMAYWDMFGMKDEKPDYGFPVESLWWYEEDKARAIGRA</sequence>
<reference evidence="5 6" key="1">
    <citation type="submission" date="2014-09" db="EMBL/GenBank/DDBJ databases">
        <title>Isolation and characterization of Aurantimonas altamirensis ON-56566 from clinical sample following a dog bite.</title>
        <authorList>
            <person name="Eshaghi A."/>
            <person name="Li A."/>
            <person name="Shahinas D."/>
            <person name="Bahn P."/>
            <person name="Kus J.V."/>
            <person name="Patel S.N."/>
        </authorList>
    </citation>
    <scope>NUCLEOTIDE SEQUENCE [LARGE SCALE GENOMIC DNA]</scope>
    <source>
        <strain evidence="5 6">ON-56566</strain>
    </source>
</reference>
<dbReference type="GO" id="GO:0043190">
    <property type="term" value="C:ATP-binding cassette (ABC) transporter complex"/>
    <property type="evidence" value="ECO:0007669"/>
    <property type="project" value="InterPro"/>
</dbReference>
<dbReference type="InterPro" id="IPR000914">
    <property type="entry name" value="SBP_5_dom"/>
</dbReference>
<proteinExistence type="inferred from homology"/>
<dbReference type="Gene3D" id="3.40.190.10">
    <property type="entry name" value="Periplasmic binding protein-like II"/>
    <property type="match status" value="1"/>
</dbReference>
<dbReference type="RefSeq" id="WP_039188953.1">
    <property type="nucleotide sequence ID" value="NZ_JRFJ01000001.1"/>
</dbReference>
<name>A0A0B1Q4V5_9HYPH</name>
<dbReference type="PANTHER" id="PTHR30290">
    <property type="entry name" value="PERIPLASMIC BINDING COMPONENT OF ABC TRANSPORTER"/>
    <property type="match status" value="1"/>
</dbReference>
<evidence type="ECO:0000256" key="2">
    <source>
        <dbReference type="ARBA" id="ARBA00005695"/>
    </source>
</evidence>
<dbReference type="PANTHER" id="PTHR30290:SF64">
    <property type="entry name" value="ABC TRANSPORTER PERIPLASMIC BINDING PROTEIN"/>
    <property type="match status" value="1"/>
</dbReference>
<evidence type="ECO:0000256" key="1">
    <source>
        <dbReference type="ARBA" id="ARBA00004418"/>
    </source>
</evidence>
<dbReference type="GO" id="GO:0030288">
    <property type="term" value="C:outer membrane-bounded periplasmic space"/>
    <property type="evidence" value="ECO:0007669"/>
    <property type="project" value="TreeGrafter"/>
</dbReference>
<keyword evidence="3" id="KW-0732">Signal</keyword>
<dbReference type="Pfam" id="PF00496">
    <property type="entry name" value="SBP_bac_5"/>
    <property type="match status" value="1"/>
</dbReference>
<dbReference type="CDD" id="cd08497">
    <property type="entry name" value="MbnE-like"/>
    <property type="match status" value="1"/>
</dbReference>
<dbReference type="InterPro" id="IPR039424">
    <property type="entry name" value="SBP_5"/>
</dbReference>
<dbReference type="GO" id="GO:0015833">
    <property type="term" value="P:peptide transport"/>
    <property type="evidence" value="ECO:0007669"/>
    <property type="project" value="TreeGrafter"/>
</dbReference>
<protein>
    <recommendedName>
        <fullName evidence="4">Solute-binding protein family 5 domain-containing protein</fullName>
    </recommendedName>
</protein>
<dbReference type="AlphaFoldDB" id="A0A0B1Q4V5"/>
<dbReference type="Gene3D" id="3.10.105.10">
    <property type="entry name" value="Dipeptide-binding Protein, Domain 3"/>
    <property type="match status" value="1"/>
</dbReference>
<evidence type="ECO:0000313" key="5">
    <source>
        <dbReference type="EMBL" id="KHJ55888.1"/>
    </source>
</evidence>
<dbReference type="EMBL" id="JRFJ01000001">
    <property type="protein sequence ID" value="KHJ55888.1"/>
    <property type="molecule type" value="Genomic_DNA"/>
</dbReference>
<dbReference type="SUPFAM" id="SSF53850">
    <property type="entry name" value="Periplasmic binding protein-like II"/>
    <property type="match status" value="1"/>
</dbReference>